<evidence type="ECO:0000313" key="3">
    <source>
        <dbReference type="Proteomes" id="UP001283361"/>
    </source>
</evidence>
<proteinExistence type="predicted"/>
<sequence length="190" mass="21680">MNIDDVESDTVTSWETPNQHRAPDKAQKAINKLKILMNELLSLLVFHDTSETRTTAKYCQGRHKNHFHLFVDVSKSSKKLSALPAYRQCKNACKYGTGGNPVAMLSYQNVRTLAGLLYYLKFDREKTFPGTNNQFLLDYWNDITKNLDVEDVVDIVGDVELDDISFEGLQNMTFEQKMLATTGSSFLQNR</sequence>
<protein>
    <submittedName>
        <fullName evidence="2">Uncharacterized protein</fullName>
    </submittedName>
</protein>
<accession>A0AAE0YK51</accession>
<dbReference type="EMBL" id="JAWDGP010006009">
    <property type="protein sequence ID" value="KAK3748592.1"/>
    <property type="molecule type" value="Genomic_DNA"/>
</dbReference>
<keyword evidence="3" id="KW-1185">Reference proteome</keyword>
<evidence type="ECO:0000256" key="1">
    <source>
        <dbReference type="SAM" id="MobiDB-lite"/>
    </source>
</evidence>
<dbReference type="Proteomes" id="UP001283361">
    <property type="component" value="Unassembled WGS sequence"/>
</dbReference>
<feature type="region of interest" description="Disordered" evidence="1">
    <location>
        <begin position="1"/>
        <end position="25"/>
    </location>
</feature>
<comment type="caution">
    <text evidence="2">The sequence shown here is derived from an EMBL/GenBank/DDBJ whole genome shotgun (WGS) entry which is preliminary data.</text>
</comment>
<reference evidence="2" key="1">
    <citation type="journal article" date="2023" name="G3 (Bethesda)">
        <title>A reference genome for the long-term kleptoplast-retaining sea slug Elysia crispata morphotype clarki.</title>
        <authorList>
            <person name="Eastman K.E."/>
            <person name="Pendleton A.L."/>
            <person name="Shaikh M.A."/>
            <person name="Suttiyut T."/>
            <person name="Ogas R."/>
            <person name="Tomko P."/>
            <person name="Gavelis G."/>
            <person name="Widhalm J.R."/>
            <person name="Wisecaver J.H."/>
        </authorList>
    </citation>
    <scope>NUCLEOTIDE SEQUENCE</scope>
    <source>
        <strain evidence="2">ECLA1</strain>
    </source>
</reference>
<dbReference type="AlphaFoldDB" id="A0AAE0YK51"/>
<organism evidence="2 3">
    <name type="scientific">Elysia crispata</name>
    <name type="common">lettuce slug</name>
    <dbReference type="NCBI Taxonomy" id="231223"/>
    <lineage>
        <taxon>Eukaryota</taxon>
        <taxon>Metazoa</taxon>
        <taxon>Spiralia</taxon>
        <taxon>Lophotrochozoa</taxon>
        <taxon>Mollusca</taxon>
        <taxon>Gastropoda</taxon>
        <taxon>Heterobranchia</taxon>
        <taxon>Euthyneura</taxon>
        <taxon>Panpulmonata</taxon>
        <taxon>Sacoglossa</taxon>
        <taxon>Placobranchoidea</taxon>
        <taxon>Plakobranchidae</taxon>
        <taxon>Elysia</taxon>
    </lineage>
</organism>
<feature type="compositionally biased region" description="Polar residues" evidence="1">
    <location>
        <begin position="9"/>
        <end position="19"/>
    </location>
</feature>
<gene>
    <name evidence="2" type="ORF">RRG08_011674</name>
</gene>
<evidence type="ECO:0000313" key="2">
    <source>
        <dbReference type="EMBL" id="KAK3748592.1"/>
    </source>
</evidence>
<name>A0AAE0YK51_9GAST</name>